<feature type="transmembrane region" description="Helical" evidence="6">
    <location>
        <begin position="378"/>
        <end position="397"/>
    </location>
</feature>
<dbReference type="Gene3D" id="3.40.50.300">
    <property type="entry name" value="P-loop containing nucleotide triphosphate hydrolases"/>
    <property type="match status" value="1"/>
</dbReference>
<dbReference type="PANTHER" id="PTHR43335:SF4">
    <property type="entry name" value="ABC TRANSPORTER, ATP-BINDING PROTEIN"/>
    <property type="match status" value="1"/>
</dbReference>
<dbReference type="SMART" id="SM00382">
    <property type="entry name" value="AAA"/>
    <property type="match status" value="1"/>
</dbReference>
<comment type="similarity">
    <text evidence="1">Belongs to the ABC transporter superfamily.</text>
</comment>
<evidence type="ECO:0000256" key="4">
    <source>
        <dbReference type="ARBA" id="ARBA00022840"/>
    </source>
</evidence>
<keyword evidence="6" id="KW-1133">Transmembrane helix</keyword>
<dbReference type="SUPFAM" id="SSF52540">
    <property type="entry name" value="P-loop containing nucleoside triphosphate hydrolases"/>
    <property type="match status" value="1"/>
</dbReference>
<dbReference type="PANTHER" id="PTHR43335">
    <property type="entry name" value="ABC TRANSPORTER, ATP-BINDING PROTEIN"/>
    <property type="match status" value="1"/>
</dbReference>
<dbReference type="InterPro" id="IPR027417">
    <property type="entry name" value="P-loop_NTPase"/>
</dbReference>
<dbReference type="Pfam" id="PF00005">
    <property type="entry name" value="ABC_tran"/>
    <property type="match status" value="1"/>
</dbReference>
<evidence type="ECO:0000256" key="5">
    <source>
        <dbReference type="SAM" id="MobiDB-lite"/>
    </source>
</evidence>
<organism evidence="8 9">
    <name type="scientific">Streptomyces enissocaesilis</name>
    <dbReference type="NCBI Taxonomy" id="332589"/>
    <lineage>
        <taxon>Bacteria</taxon>
        <taxon>Bacillati</taxon>
        <taxon>Actinomycetota</taxon>
        <taxon>Actinomycetes</taxon>
        <taxon>Kitasatosporales</taxon>
        <taxon>Streptomycetaceae</taxon>
        <taxon>Streptomyces</taxon>
        <taxon>Streptomyces rochei group</taxon>
    </lineage>
</organism>
<reference evidence="8 9" key="1">
    <citation type="journal article" date="2019" name="Int. J. Syst. Evol. Microbiol.">
        <title>The Global Catalogue of Microorganisms (GCM) 10K type strain sequencing project: providing services to taxonomists for standard genome sequencing and annotation.</title>
        <authorList>
            <consortium name="The Broad Institute Genomics Platform"/>
            <consortium name="The Broad Institute Genome Sequencing Center for Infectious Disease"/>
            <person name="Wu L."/>
            <person name="Ma J."/>
        </authorList>
    </citation>
    <scope>NUCLEOTIDE SEQUENCE [LARGE SCALE GENOMIC DNA]</scope>
    <source>
        <strain evidence="8 9">JCM 9088</strain>
    </source>
</reference>
<dbReference type="InterPro" id="IPR003439">
    <property type="entry name" value="ABC_transporter-like_ATP-bd"/>
</dbReference>
<gene>
    <name evidence="8" type="ORF">GCM10010446_07340</name>
</gene>
<comment type="caution">
    <text evidence="8">The sequence shown here is derived from an EMBL/GenBank/DDBJ whole genome shotgun (WGS) entry which is preliminary data.</text>
</comment>
<dbReference type="PROSITE" id="PS50893">
    <property type="entry name" value="ABC_TRANSPORTER_2"/>
    <property type="match status" value="1"/>
</dbReference>
<evidence type="ECO:0000256" key="1">
    <source>
        <dbReference type="ARBA" id="ARBA00005417"/>
    </source>
</evidence>
<feature type="transmembrane region" description="Helical" evidence="6">
    <location>
        <begin position="496"/>
        <end position="516"/>
    </location>
</feature>
<proteinExistence type="inferred from homology"/>
<keyword evidence="3" id="KW-0547">Nucleotide-binding</keyword>
<dbReference type="InterPro" id="IPR003593">
    <property type="entry name" value="AAA+_ATPase"/>
</dbReference>
<name>A0ABN3WRQ8_9ACTN</name>
<feature type="domain" description="ABC transporter" evidence="7">
    <location>
        <begin position="2"/>
        <end position="228"/>
    </location>
</feature>
<keyword evidence="6" id="KW-0812">Transmembrane</keyword>
<feature type="transmembrane region" description="Helical" evidence="6">
    <location>
        <begin position="454"/>
        <end position="476"/>
    </location>
</feature>
<dbReference type="Proteomes" id="UP001500403">
    <property type="component" value="Unassembled WGS sequence"/>
</dbReference>
<evidence type="ECO:0000256" key="2">
    <source>
        <dbReference type="ARBA" id="ARBA00022448"/>
    </source>
</evidence>
<sequence length="614" mass="64086">MLQAIGLTSAPRRKLPPVVDDLTFEARPGQVTALLGAAGSGKTTVLRLMLGLEPGRGVTYFRGHPLHRITHPAREVGALLGDVPGHPARTARGQLRMLCAAAGVPAGRANDMLDLVGLADLGDQRLSTLSRGMDRRLGLASALLGDPHALLLDEPADGLSPRENSWVYGVLRGHAARGGTVLYTTRDAKEAARTADRVVTIDDGRLVAEQEAAEFARTRLRPRVAVRTPHAARLAALVTREARAARRSVEVVTEGGSHLSVYGSDCAQIGETAFRHGIPVHRLADEIGDTGPAPAPERPAAPLSPSASGRGENEAEGPATSPSPTRPPNPATPAGPTTVPGPPSTPGPPLPPLPLRPARSPLHPLRYELHRLLGTRTALLTATAVLVASMAISVLLARRGSATLPALLAAWPDILPLPPAAFGAGLLGAIAFGEEFRYPALAAARGTVPRRVGLLLAKLIVSAATALLLGALVVVADAEALRLVYGEDLLRVPEKWGSMAASWSGLTVGCAWAGLLGAGVFRATAPGVAAVLAVPVLVAPVAQEMVLTPSVRSVAGLPGRLREVAWLQWPHEIDRWLVAAVRVAAQPVGTALALSLCALLCAYLFVGFRRSVHR</sequence>
<accession>A0ABN3WRQ8</accession>
<evidence type="ECO:0000313" key="9">
    <source>
        <dbReference type="Proteomes" id="UP001500403"/>
    </source>
</evidence>
<feature type="transmembrane region" description="Helical" evidence="6">
    <location>
        <begin position="584"/>
        <end position="606"/>
    </location>
</feature>
<protein>
    <recommendedName>
        <fullName evidence="7">ABC transporter domain-containing protein</fullName>
    </recommendedName>
</protein>
<dbReference type="EMBL" id="BAAAUD010000010">
    <property type="protein sequence ID" value="GAA2925589.1"/>
    <property type="molecule type" value="Genomic_DNA"/>
</dbReference>
<feature type="transmembrane region" description="Helical" evidence="6">
    <location>
        <begin position="523"/>
        <end position="542"/>
    </location>
</feature>
<evidence type="ECO:0000256" key="6">
    <source>
        <dbReference type="SAM" id="Phobius"/>
    </source>
</evidence>
<keyword evidence="2" id="KW-0813">Transport</keyword>
<feature type="region of interest" description="Disordered" evidence="5">
    <location>
        <begin position="285"/>
        <end position="359"/>
    </location>
</feature>
<keyword evidence="4" id="KW-0067">ATP-binding</keyword>
<evidence type="ECO:0000256" key="3">
    <source>
        <dbReference type="ARBA" id="ARBA00022741"/>
    </source>
</evidence>
<keyword evidence="6" id="KW-0472">Membrane</keyword>
<evidence type="ECO:0000313" key="8">
    <source>
        <dbReference type="EMBL" id="GAA2925589.1"/>
    </source>
</evidence>
<dbReference type="RefSeq" id="WP_344490475.1">
    <property type="nucleotide sequence ID" value="NZ_BAAAUD010000010.1"/>
</dbReference>
<feature type="compositionally biased region" description="Pro residues" evidence="5">
    <location>
        <begin position="324"/>
        <end position="355"/>
    </location>
</feature>
<keyword evidence="9" id="KW-1185">Reference proteome</keyword>
<evidence type="ECO:0000259" key="7">
    <source>
        <dbReference type="PROSITE" id="PS50893"/>
    </source>
</evidence>